<dbReference type="Pfam" id="PF06985">
    <property type="entry name" value="HET"/>
    <property type="match status" value="1"/>
</dbReference>
<dbReference type="InterPro" id="IPR058525">
    <property type="entry name" value="DUF8212"/>
</dbReference>
<dbReference type="PANTHER" id="PTHR10622">
    <property type="entry name" value="HET DOMAIN-CONTAINING PROTEIN"/>
    <property type="match status" value="1"/>
</dbReference>
<dbReference type="EMBL" id="JAULSV010000004">
    <property type="protein sequence ID" value="KAK0645789.1"/>
    <property type="molecule type" value="Genomic_DNA"/>
</dbReference>
<keyword evidence="4" id="KW-1185">Reference proteome</keyword>
<evidence type="ECO:0000313" key="3">
    <source>
        <dbReference type="EMBL" id="KAK0645789.1"/>
    </source>
</evidence>
<reference evidence="3" key="1">
    <citation type="submission" date="2023-06" db="EMBL/GenBank/DDBJ databases">
        <title>Genome-scale phylogeny and comparative genomics of the fungal order Sordariales.</title>
        <authorList>
            <consortium name="Lawrence Berkeley National Laboratory"/>
            <person name="Hensen N."/>
            <person name="Bonometti L."/>
            <person name="Westerberg I."/>
            <person name="Brannstrom I.O."/>
            <person name="Guillou S."/>
            <person name="Cros-Aarteil S."/>
            <person name="Calhoun S."/>
            <person name="Haridas S."/>
            <person name="Kuo A."/>
            <person name="Mondo S."/>
            <person name="Pangilinan J."/>
            <person name="Riley R."/>
            <person name="Labutti K."/>
            <person name="Andreopoulos B."/>
            <person name="Lipzen A."/>
            <person name="Chen C."/>
            <person name="Yanf M."/>
            <person name="Daum C."/>
            <person name="Ng V."/>
            <person name="Clum A."/>
            <person name="Steindorff A."/>
            <person name="Ohm R."/>
            <person name="Martin F."/>
            <person name="Silar P."/>
            <person name="Natvig D."/>
            <person name="Lalanne C."/>
            <person name="Gautier V."/>
            <person name="Ament-Velasquez S.L."/>
            <person name="Kruys A."/>
            <person name="Hutchinson M.I."/>
            <person name="Powell A.J."/>
            <person name="Barry K."/>
            <person name="Miller A.N."/>
            <person name="Grigoriev I.V."/>
            <person name="Debuchy R."/>
            <person name="Gladieux P."/>
            <person name="Thoren M.H."/>
            <person name="Johannesson H."/>
        </authorList>
    </citation>
    <scope>NUCLEOTIDE SEQUENCE</scope>
    <source>
        <strain evidence="3">SMH2532-1</strain>
    </source>
</reference>
<gene>
    <name evidence="3" type="ORF">B0T16DRAFT_411934</name>
</gene>
<sequence>MRLIEVNTLELHEFMGSQLQDVDYAILSHTWGEEEVTFQEMQNLNRAVRKKKGFSKIFQAAQQAKDDGLNWVWVDTCCIDKTSSAELSEAINSMYMWYQRSRICYAYLADVSSHPPVEVDDTKFRRSRWFTRGWTLQELVAPRQLTFYSKDWTRIGEKLLDLPPASVVPDLVWGTKGRQTLCEASGIPYAVLFDGRPREQYSVAQRMSWASQRVCTRIEDTAYCMLGLFDVNMPLLYGEETKAFTRLQEEIIKANDDHSIYAWTVPQPVLNNNRGKWPGKNTDWTPHPVLAPSPLYFADCEDVHATGREFGEPSSLTKHGLRIELCLKRYNALPQAVHSFYDNTEVLFATLNCCLQKSGVLVPLCLPLVRVIRGVAQTHCYRIGTGQHTTPPSPDGAVENTEATTVYVRQKVPLSERLASEARLVLRFSNAQFYFPSLAPDVTTNTKCSTGFSIEVAGAGTEHPGSAIFNCLPLSVSSTDGTALGTAGAQYFALRWKDQSAVLLLGMKVYYYSSRHILHLLTRVFNPQSLAGNGWEGYAKDVDMSFEKFAQRYKSFPCSLPVMQLGEKSVQVKVKWSSTASDTPRVGRHVLAISFESVAA</sequence>
<dbReference type="AlphaFoldDB" id="A0AA39Y4X2"/>
<accession>A0AA39Y4X2</accession>
<proteinExistence type="predicted"/>
<feature type="domain" description="Heterokaryon incompatibility" evidence="1">
    <location>
        <begin position="24"/>
        <end position="113"/>
    </location>
</feature>
<dbReference type="PANTHER" id="PTHR10622:SF10">
    <property type="entry name" value="HET DOMAIN-CONTAINING PROTEIN"/>
    <property type="match status" value="1"/>
</dbReference>
<evidence type="ECO:0000259" key="2">
    <source>
        <dbReference type="Pfam" id="PF26640"/>
    </source>
</evidence>
<evidence type="ECO:0000259" key="1">
    <source>
        <dbReference type="Pfam" id="PF06985"/>
    </source>
</evidence>
<protein>
    <submittedName>
        <fullName evidence="3">Heterokaryon incompatibility protein-domain-containing protein</fullName>
    </submittedName>
</protein>
<organism evidence="3 4">
    <name type="scientific">Cercophora newfieldiana</name>
    <dbReference type="NCBI Taxonomy" id="92897"/>
    <lineage>
        <taxon>Eukaryota</taxon>
        <taxon>Fungi</taxon>
        <taxon>Dikarya</taxon>
        <taxon>Ascomycota</taxon>
        <taxon>Pezizomycotina</taxon>
        <taxon>Sordariomycetes</taxon>
        <taxon>Sordariomycetidae</taxon>
        <taxon>Sordariales</taxon>
        <taxon>Lasiosphaeriaceae</taxon>
        <taxon>Cercophora</taxon>
    </lineage>
</organism>
<dbReference type="InterPro" id="IPR010730">
    <property type="entry name" value="HET"/>
</dbReference>
<dbReference type="Proteomes" id="UP001174936">
    <property type="component" value="Unassembled WGS sequence"/>
</dbReference>
<evidence type="ECO:0000313" key="4">
    <source>
        <dbReference type="Proteomes" id="UP001174936"/>
    </source>
</evidence>
<comment type="caution">
    <text evidence="3">The sequence shown here is derived from an EMBL/GenBank/DDBJ whole genome shotgun (WGS) entry which is preliminary data.</text>
</comment>
<feature type="domain" description="DUF8212" evidence="2">
    <location>
        <begin position="242"/>
        <end position="308"/>
    </location>
</feature>
<dbReference type="Pfam" id="PF26640">
    <property type="entry name" value="DUF8212"/>
    <property type="match status" value="1"/>
</dbReference>
<name>A0AA39Y4X2_9PEZI</name>